<protein>
    <submittedName>
        <fullName evidence="8">Sulfite oxidase</fullName>
    </submittedName>
</protein>
<keyword evidence="5" id="KW-0560">Oxidoreductase</keyword>
<dbReference type="PANTHER" id="PTHR19372">
    <property type="entry name" value="SULFITE REDUCTASE"/>
    <property type="match status" value="1"/>
</dbReference>
<dbReference type="PROSITE" id="PS50255">
    <property type="entry name" value="CYTOCHROME_B5_2"/>
    <property type="match status" value="1"/>
</dbReference>
<dbReference type="EMBL" id="JBBJCI010000087">
    <property type="protein sequence ID" value="KAK7248695.1"/>
    <property type="molecule type" value="Genomic_DNA"/>
</dbReference>
<dbReference type="SUPFAM" id="SSF56524">
    <property type="entry name" value="Oxidoreductase molybdopterin-binding domain"/>
    <property type="match status" value="1"/>
</dbReference>
<dbReference type="Gene3D" id="2.60.40.650">
    <property type="match status" value="1"/>
</dbReference>
<dbReference type="Proteomes" id="UP001363151">
    <property type="component" value="Unassembled WGS sequence"/>
</dbReference>
<dbReference type="PRINTS" id="PR00407">
    <property type="entry name" value="EUMOPTERIN"/>
</dbReference>
<dbReference type="SUPFAM" id="SSF81296">
    <property type="entry name" value="E set domains"/>
    <property type="match status" value="1"/>
</dbReference>
<evidence type="ECO:0000256" key="5">
    <source>
        <dbReference type="ARBA" id="ARBA00023002"/>
    </source>
</evidence>
<evidence type="ECO:0000259" key="7">
    <source>
        <dbReference type="PROSITE" id="PS50255"/>
    </source>
</evidence>
<dbReference type="InterPro" id="IPR000572">
    <property type="entry name" value="OxRdtase_Mopterin-bd_dom"/>
</dbReference>
<keyword evidence="2" id="KW-0500">Molybdenum</keyword>
<dbReference type="InterPro" id="IPR001199">
    <property type="entry name" value="Cyt_B5-like_heme/steroid-bd"/>
</dbReference>
<keyword evidence="9" id="KW-1185">Reference proteome</keyword>
<proteinExistence type="predicted"/>
<evidence type="ECO:0000256" key="4">
    <source>
        <dbReference type="ARBA" id="ARBA00022723"/>
    </source>
</evidence>
<evidence type="ECO:0000313" key="9">
    <source>
        <dbReference type="Proteomes" id="UP001363151"/>
    </source>
</evidence>
<organism evidence="8 9">
    <name type="scientific">Aureococcus anophagefferens</name>
    <name type="common">Harmful bloom alga</name>
    <dbReference type="NCBI Taxonomy" id="44056"/>
    <lineage>
        <taxon>Eukaryota</taxon>
        <taxon>Sar</taxon>
        <taxon>Stramenopiles</taxon>
        <taxon>Ochrophyta</taxon>
        <taxon>Pelagophyceae</taxon>
        <taxon>Pelagomonadales</taxon>
        <taxon>Pelagomonadaceae</taxon>
        <taxon>Aureococcus</taxon>
    </lineage>
</organism>
<keyword evidence="4" id="KW-0479">Metal-binding</keyword>
<comment type="caution">
    <text evidence="8">The sequence shown here is derived from an EMBL/GenBank/DDBJ whole genome shotgun (WGS) entry which is preliminary data.</text>
</comment>
<dbReference type="SUPFAM" id="SSF55856">
    <property type="entry name" value="Cytochrome b5-like heme/steroid binding domain"/>
    <property type="match status" value="1"/>
</dbReference>
<dbReference type="InterPro" id="IPR008335">
    <property type="entry name" value="Mopterin_OxRdtase_euk"/>
</dbReference>
<accession>A0ABR1G6B1</accession>
<dbReference type="Pfam" id="PF00174">
    <property type="entry name" value="Oxidored_molyb"/>
    <property type="match status" value="1"/>
</dbReference>
<dbReference type="InterPro" id="IPR018506">
    <property type="entry name" value="Cyt_B5_heme-BS"/>
</dbReference>
<dbReference type="Gene3D" id="3.10.120.10">
    <property type="entry name" value="Cytochrome b5-like heme/steroid binding domain"/>
    <property type="match status" value="1"/>
</dbReference>
<dbReference type="Gene3D" id="3.90.420.10">
    <property type="entry name" value="Oxidoreductase, molybdopterin-binding domain"/>
    <property type="match status" value="1"/>
</dbReference>
<evidence type="ECO:0000313" key="8">
    <source>
        <dbReference type="EMBL" id="KAK7248695.1"/>
    </source>
</evidence>
<sequence>MAARGVAASFSAGYCAFGDEQGAPGVAGEAYPTYSRADIKARCGGASTWVTYKDGVYDITEFINAHPGGAQKIKLAAGGSVEPFWRIYRQHLEQQAGVMDLLAPMRVGTLSAEDYASETCAAKTVDADDPYGDEPERHPALIVHGATPMNAESPPALLGDTYLTPNDLWYVRNHHPVPRLKGDAHEVALALASSPERGTSLAVGDLKSKFPRTEVTATMQCSGNRRGHMNQYGTTSGTAWGCGAASTATWAGVPLRDLVGETLNLGAAPLAAAKKLGLRHAIFEAADDMQASIPLEKALGELGDVLVAYEMNGAPIPRDHGGPLRVVVPGYAGVRNVKWVNRIVLSADTAVGAWERGMNYKAMPSHWRSKADLKGVDFAALPSIHELPTQCAFSAPAAGDAVDSDDESFEARGWALGSAGRAVHRVEVSADGGATWTEASLDAGTDQPYGRAWAWTTWSCDLPIPAGPEPLTLLARAADLGGGAMPRTPEDVWNIRGLNNNSWHTVTLGRTVSAEEEE</sequence>
<dbReference type="Pfam" id="PF00173">
    <property type="entry name" value="Cyt-b5"/>
    <property type="match status" value="1"/>
</dbReference>
<dbReference type="Pfam" id="PF03404">
    <property type="entry name" value="Mo-co_dimer"/>
    <property type="match status" value="1"/>
</dbReference>
<keyword evidence="6" id="KW-0408">Iron</keyword>
<name>A0ABR1G6B1_AURAN</name>
<evidence type="ECO:0000256" key="3">
    <source>
        <dbReference type="ARBA" id="ARBA00022617"/>
    </source>
</evidence>
<dbReference type="InterPro" id="IPR005066">
    <property type="entry name" value="MoCF_OxRdtse_dimer"/>
</dbReference>
<keyword evidence="3" id="KW-0349">Heme</keyword>
<reference evidence="8 9" key="1">
    <citation type="submission" date="2024-03" db="EMBL/GenBank/DDBJ databases">
        <title>Aureococcus anophagefferens CCMP1851 and Kratosvirus quantuckense: Draft genome of a second virus-susceptible host strain in the model system.</title>
        <authorList>
            <person name="Chase E."/>
            <person name="Truchon A.R."/>
            <person name="Schepens W."/>
            <person name="Wilhelm S.W."/>
        </authorList>
    </citation>
    <scope>NUCLEOTIDE SEQUENCE [LARGE SCALE GENOMIC DNA]</scope>
    <source>
        <strain evidence="8 9">CCMP1851</strain>
    </source>
</reference>
<dbReference type="PANTHER" id="PTHR19372:SF7">
    <property type="entry name" value="SULFITE OXIDASE, MITOCHONDRIAL"/>
    <property type="match status" value="1"/>
</dbReference>
<dbReference type="PROSITE" id="PS00191">
    <property type="entry name" value="CYTOCHROME_B5_1"/>
    <property type="match status" value="1"/>
</dbReference>
<gene>
    <name evidence="8" type="primary">SUOX</name>
    <name evidence="8" type="ORF">SO694_00040142</name>
</gene>
<evidence type="ECO:0000256" key="6">
    <source>
        <dbReference type="ARBA" id="ARBA00023004"/>
    </source>
</evidence>
<dbReference type="InterPro" id="IPR036374">
    <property type="entry name" value="OxRdtase_Mopterin-bd_sf"/>
</dbReference>
<dbReference type="SMART" id="SM01117">
    <property type="entry name" value="Cyt-b5"/>
    <property type="match status" value="1"/>
</dbReference>
<evidence type="ECO:0000256" key="1">
    <source>
        <dbReference type="ARBA" id="ARBA00001924"/>
    </source>
</evidence>
<dbReference type="InterPro" id="IPR036400">
    <property type="entry name" value="Cyt_B5-like_heme/steroid_sf"/>
</dbReference>
<feature type="domain" description="Cytochrome b5 heme-binding" evidence="7">
    <location>
        <begin position="31"/>
        <end position="111"/>
    </location>
</feature>
<evidence type="ECO:0000256" key="2">
    <source>
        <dbReference type="ARBA" id="ARBA00022505"/>
    </source>
</evidence>
<comment type="cofactor">
    <cofactor evidence="1">
        <name>Mo-molybdopterin</name>
        <dbReference type="ChEBI" id="CHEBI:71302"/>
    </cofactor>
</comment>
<dbReference type="InterPro" id="IPR014756">
    <property type="entry name" value="Ig_E-set"/>
</dbReference>